<evidence type="ECO:0000313" key="3">
    <source>
        <dbReference type="EMBL" id="OKH94412.1"/>
    </source>
</evidence>
<reference evidence="3 4" key="1">
    <citation type="submission" date="2015-06" db="EMBL/GenBank/DDBJ databases">
        <title>Cloning and characterization of the uncialamcin biosynthetic gene cluster.</title>
        <authorList>
            <person name="Yan X."/>
            <person name="Huang T."/>
            <person name="Ge H."/>
            <person name="Shen B."/>
        </authorList>
    </citation>
    <scope>NUCLEOTIDE SEQUENCE [LARGE SCALE GENOMIC DNA]</scope>
    <source>
        <strain evidence="3 4">DCA2648</strain>
    </source>
</reference>
<dbReference type="Gene3D" id="3.40.1580.10">
    <property type="entry name" value="SMI1/KNR4-like"/>
    <property type="match status" value="1"/>
</dbReference>
<dbReference type="SUPFAM" id="SSF160631">
    <property type="entry name" value="SMI1/KNR4-like"/>
    <property type="match status" value="1"/>
</dbReference>
<dbReference type="AlphaFoldDB" id="A0A1Q4V984"/>
<accession>A0A1Q4V984</accession>
<dbReference type="STRING" id="1048205.AB852_08885"/>
<feature type="region of interest" description="Disordered" evidence="1">
    <location>
        <begin position="615"/>
        <end position="638"/>
    </location>
</feature>
<protein>
    <recommendedName>
        <fullName evidence="2">Knr4/Smi1-like domain-containing protein</fullName>
    </recommendedName>
</protein>
<feature type="domain" description="Knr4/Smi1-like" evidence="2">
    <location>
        <begin position="52"/>
        <end position="184"/>
    </location>
</feature>
<feature type="compositionally biased region" description="Gly residues" evidence="1">
    <location>
        <begin position="467"/>
        <end position="476"/>
    </location>
</feature>
<sequence>MTSTDETTSETPFDWREFLARWSGEWADAQDPHEQDEWDPELTAARWLGCPGASDADIAALEERIGHRLPPSLDTFLRISDGWRPEDHPVYRLAGTREIDPHENANGLAEIFAEGLDEDASPQELLEAGMWHRAFRLDAETDATLVLIDPLDRDADGEWAVYEWAYWRAAPPDRFPSFRHYMLERYRSFHSSAAHKAAHGEGPAFVNDTTRAQDAVVELARRAALGGEYEEALTLLREAGEYGRPRAGLLRGQLDCLLSAQASAYSVDVLAVDPVYAPDLLPVAAAGFATTDRHDSRTGQSWALLARCTTPEAVERAEEALRAAREGTYRFTAEGPLGEAADKARELARWGRWNEAWRLLWAALPHWRPLGPDHMAPLGLLADPVLGPVITPERGRLLLALPRGEFARPERELPGTVLGPVGEAPGDDPVGLSWLEDEVPDRFDGGYRAVFVADPDPAGLPARLKDPGGGGPGPGGRPQREVTPGPDGLYPPRSTWDADHRLGLALGSTSYDDRALAWVGQAAPGWSFAFDGRARGFGEERFVSPAAAASQGTRAVVVWHSVGTFDRTRTRFHLSAGVDGEEVCAFTVTAGDVDPHWTGEIPPWLSLDGFPGTTGEWRGDEDPWTDADDRNTPDRGLPGTRGALAALERALGLTLPRTALLEGPLHSFVTRSWTRPPGPGESYATLIITTSLPDPGENA</sequence>
<dbReference type="InterPro" id="IPR018958">
    <property type="entry name" value="Knr4/Smi1-like_dom"/>
</dbReference>
<dbReference type="SMART" id="SM00860">
    <property type="entry name" value="SMI1_KNR4"/>
    <property type="match status" value="1"/>
</dbReference>
<dbReference type="Proteomes" id="UP000186455">
    <property type="component" value="Unassembled WGS sequence"/>
</dbReference>
<name>A0A1Q4V984_9ACTN</name>
<keyword evidence="4" id="KW-1185">Reference proteome</keyword>
<comment type="caution">
    <text evidence="3">The sequence shown here is derived from an EMBL/GenBank/DDBJ whole genome shotgun (WGS) entry which is preliminary data.</text>
</comment>
<evidence type="ECO:0000256" key="1">
    <source>
        <dbReference type="SAM" id="MobiDB-lite"/>
    </source>
</evidence>
<dbReference type="InterPro" id="IPR037883">
    <property type="entry name" value="Knr4/Smi1-like_sf"/>
</dbReference>
<organism evidence="3 4">
    <name type="scientific">Streptomyces uncialis</name>
    <dbReference type="NCBI Taxonomy" id="1048205"/>
    <lineage>
        <taxon>Bacteria</taxon>
        <taxon>Bacillati</taxon>
        <taxon>Actinomycetota</taxon>
        <taxon>Actinomycetes</taxon>
        <taxon>Kitasatosporales</taxon>
        <taxon>Streptomycetaceae</taxon>
        <taxon>Streptomyces</taxon>
    </lineage>
</organism>
<dbReference type="RefSeq" id="WP_073785885.1">
    <property type="nucleotide sequence ID" value="NZ_LFBV01000002.1"/>
</dbReference>
<evidence type="ECO:0000259" key="2">
    <source>
        <dbReference type="SMART" id="SM00860"/>
    </source>
</evidence>
<dbReference type="EMBL" id="LFBV01000002">
    <property type="protein sequence ID" value="OKH94412.1"/>
    <property type="molecule type" value="Genomic_DNA"/>
</dbReference>
<dbReference type="Pfam" id="PF09346">
    <property type="entry name" value="SMI1_KNR4"/>
    <property type="match status" value="1"/>
</dbReference>
<evidence type="ECO:0000313" key="4">
    <source>
        <dbReference type="Proteomes" id="UP000186455"/>
    </source>
</evidence>
<feature type="region of interest" description="Disordered" evidence="1">
    <location>
        <begin position="458"/>
        <end position="493"/>
    </location>
</feature>
<proteinExistence type="predicted"/>
<feature type="compositionally biased region" description="Basic and acidic residues" evidence="1">
    <location>
        <begin position="617"/>
        <end position="633"/>
    </location>
</feature>
<gene>
    <name evidence="3" type="ORF">AB852_08885</name>
</gene>